<sequence length="307" mass="33966">MSREATKLVLGRGEVYFDRFLPGTRRGEGERYLGNTTSFRIQREVERLKRATSYRGRRIATAGAVIAESHEVNFTTDNVDDENVALWFGGSVPTPSGGPVNEISETFPVLQGRFYQLGKTLSPIVGVRNVAYVSVRRGGTPVRMTGNYEVDPGHGRIEILDGAPDIPDGTAITVSFQVAASDEVMLNGEPDGVYGALRFVSFNKSPGGISVQNDLYFPYVRITPRGQVELKSDEWQQWTFDAEVMNLSPAHSQVYVTRGATTVSISPDERAIYDELGDLVPFPMWEDELHVVTNEEWPPALVIPPIL</sequence>
<organism evidence="1 2">
    <name type="scientific">Aquamicrobium zhengzhouense</name>
    <dbReference type="NCBI Taxonomy" id="2781738"/>
    <lineage>
        <taxon>Bacteria</taxon>
        <taxon>Pseudomonadati</taxon>
        <taxon>Pseudomonadota</taxon>
        <taxon>Alphaproteobacteria</taxon>
        <taxon>Hyphomicrobiales</taxon>
        <taxon>Phyllobacteriaceae</taxon>
        <taxon>Aquamicrobium</taxon>
    </lineage>
</organism>
<evidence type="ECO:0008006" key="3">
    <source>
        <dbReference type="Google" id="ProtNLM"/>
    </source>
</evidence>
<dbReference type="EMBL" id="JADGMQ010000002">
    <property type="protein sequence ID" value="MBI1620026.1"/>
    <property type="molecule type" value="Genomic_DNA"/>
</dbReference>
<reference evidence="1 2" key="1">
    <citation type="submission" date="2020-10" db="EMBL/GenBank/DDBJ databases">
        <title>Aquamicrobium zhengzhouensis sp. nov., a exopolysaccharide producing bacterium isolated from farmland soil.</title>
        <authorList>
            <person name="Wang X."/>
        </authorList>
    </citation>
    <scope>NUCLEOTIDE SEQUENCE [LARGE SCALE GENOMIC DNA]</scope>
    <source>
        <strain evidence="2">cd-1</strain>
    </source>
</reference>
<dbReference type="Proteomes" id="UP000601789">
    <property type="component" value="Unassembled WGS sequence"/>
</dbReference>
<comment type="caution">
    <text evidence="1">The sequence shown here is derived from an EMBL/GenBank/DDBJ whole genome shotgun (WGS) entry which is preliminary data.</text>
</comment>
<proteinExistence type="predicted"/>
<gene>
    <name evidence="1" type="ORF">IOD40_05025</name>
</gene>
<protein>
    <recommendedName>
        <fullName evidence="3">Minor tail protein</fullName>
    </recommendedName>
</protein>
<evidence type="ECO:0000313" key="2">
    <source>
        <dbReference type="Proteomes" id="UP000601789"/>
    </source>
</evidence>
<accession>A0ABS0S9X0</accession>
<evidence type="ECO:0000313" key="1">
    <source>
        <dbReference type="EMBL" id="MBI1620026.1"/>
    </source>
</evidence>
<dbReference type="RefSeq" id="WP_198474935.1">
    <property type="nucleotide sequence ID" value="NZ_JADGMQ010000002.1"/>
</dbReference>
<name>A0ABS0S9X0_9HYPH</name>
<keyword evidence="2" id="KW-1185">Reference proteome</keyword>